<dbReference type="STRING" id="137246.A0A401TPU3"/>
<comment type="caution">
    <text evidence="6">The sequence shown here is derived from an EMBL/GenBank/DDBJ whole genome shotgun (WGS) entry which is preliminary data.</text>
</comment>
<dbReference type="GO" id="GO:1990481">
    <property type="term" value="P:mRNA pseudouridine synthesis"/>
    <property type="evidence" value="ECO:0007669"/>
    <property type="project" value="TreeGrafter"/>
</dbReference>
<evidence type="ECO:0000256" key="1">
    <source>
        <dbReference type="ARBA" id="ARBA00009375"/>
    </source>
</evidence>
<feature type="domain" description="Pseudouridine synthase I TruA alpha/beta" evidence="5">
    <location>
        <begin position="50"/>
        <end position="161"/>
    </location>
</feature>
<evidence type="ECO:0000256" key="3">
    <source>
        <dbReference type="ARBA" id="ARBA00023235"/>
    </source>
</evidence>
<gene>
    <name evidence="6" type="ORF">chiPu_0028575</name>
</gene>
<dbReference type="GO" id="GO:0031119">
    <property type="term" value="P:tRNA pseudouridine synthesis"/>
    <property type="evidence" value="ECO:0007669"/>
    <property type="project" value="TreeGrafter"/>
</dbReference>
<dbReference type="Gene3D" id="3.30.70.660">
    <property type="entry name" value="Pseudouridine synthase I, catalytic domain, C-terminal subdomain"/>
    <property type="match status" value="1"/>
</dbReference>
<dbReference type="InterPro" id="IPR020095">
    <property type="entry name" value="PsdUridine_synth_TruA_C"/>
</dbReference>
<dbReference type="Pfam" id="PF01416">
    <property type="entry name" value="PseudoU_synth_1"/>
    <property type="match status" value="1"/>
</dbReference>
<dbReference type="SUPFAM" id="SSF55120">
    <property type="entry name" value="Pseudouridine synthase"/>
    <property type="match status" value="1"/>
</dbReference>
<dbReference type="EMBL" id="BEZZ01134851">
    <property type="protein sequence ID" value="GCC44646.1"/>
    <property type="molecule type" value="Genomic_DNA"/>
</dbReference>
<evidence type="ECO:0000256" key="2">
    <source>
        <dbReference type="ARBA" id="ARBA00022694"/>
    </source>
</evidence>
<proteinExistence type="inferred from homology"/>
<sequence length="166" mass="18938">MLNRVLPIDIRALAWAPVGRDFSARFSCLHRTYHYYFPASGLALGRMDLAARRFEGTHDFRNLCKMDVANRVTNFRRTVLRARVEALPEAGPEPSGNRPAAYRMCRFEVRGLAFLYHQVRCMAAVLLLIGQGLEEPEVIDQLLDVDKNPRKPQYRSVPPSQQAPVQ</sequence>
<name>A0A401TPU3_CHIPU</name>
<evidence type="ECO:0000256" key="4">
    <source>
        <dbReference type="RuleBase" id="RU003792"/>
    </source>
</evidence>
<keyword evidence="2 4" id="KW-0819">tRNA processing</keyword>
<dbReference type="AlphaFoldDB" id="A0A401TPU3"/>
<protein>
    <recommendedName>
        <fullName evidence="4">tRNA pseudouridine synthase</fullName>
        <ecNumber evidence="4">5.4.99.12</ecNumber>
    </recommendedName>
</protein>
<dbReference type="InterPro" id="IPR001406">
    <property type="entry name" value="PsdUridine_synth_TruA"/>
</dbReference>
<dbReference type="PANTHER" id="PTHR11142:SF5">
    <property type="entry name" value="TRNA PSEUDOURIDINE(38_39) SYNTHASE"/>
    <property type="match status" value="1"/>
</dbReference>
<keyword evidence="3 4" id="KW-0413">Isomerase</keyword>
<organism evidence="6 7">
    <name type="scientific">Chiloscyllium punctatum</name>
    <name type="common">Brownbanded bambooshark</name>
    <name type="synonym">Hemiscyllium punctatum</name>
    <dbReference type="NCBI Taxonomy" id="137246"/>
    <lineage>
        <taxon>Eukaryota</taxon>
        <taxon>Metazoa</taxon>
        <taxon>Chordata</taxon>
        <taxon>Craniata</taxon>
        <taxon>Vertebrata</taxon>
        <taxon>Chondrichthyes</taxon>
        <taxon>Elasmobranchii</taxon>
        <taxon>Galeomorphii</taxon>
        <taxon>Galeoidea</taxon>
        <taxon>Orectolobiformes</taxon>
        <taxon>Hemiscylliidae</taxon>
        <taxon>Chiloscyllium</taxon>
    </lineage>
</organism>
<feature type="non-terminal residue" evidence="6">
    <location>
        <position position="166"/>
    </location>
</feature>
<comment type="similarity">
    <text evidence="1 4">Belongs to the tRNA pseudouridine synthase TruA family.</text>
</comment>
<dbReference type="InterPro" id="IPR020097">
    <property type="entry name" value="PsdUridine_synth_TruA_a/b_dom"/>
</dbReference>
<comment type="catalytic activity">
    <reaction evidence="4">
        <text>uridine(38/39/40) in tRNA = pseudouridine(38/39/40) in tRNA</text>
        <dbReference type="Rhea" id="RHEA:22376"/>
        <dbReference type="Rhea" id="RHEA-COMP:10085"/>
        <dbReference type="Rhea" id="RHEA-COMP:10087"/>
        <dbReference type="ChEBI" id="CHEBI:65314"/>
        <dbReference type="ChEBI" id="CHEBI:65315"/>
        <dbReference type="EC" id="5.4.99.12"/>
    </reaction>
</comment>
<evidence type="ECO:0000313" key="7">
    <source>
        <dbReference type="Proteomes" id="UP000287033"/>
    </source>
</evidence>
<evidence type="ECO:0000313" key="6">
    <source>
        <dbReference type="EMBL" id="GCC44646.1"/>
    </source>
</evidence>
<dbReference type="GO" id="GO:0003723">
    <property type="term" value="F:RNA binding"/>
    <property type="evidence" value="ECO:0007669"/>
    <property type="project" value="InterPro"/>
</dbReference>
<accession>A0A401TPU3</accession>
<dbReference type="GO" id="GO:0160147">
    <property type="term" value="F:tRNA pseudouridine(38-40) synthase activity"/>
    <property type="evidence" value="ECO:0007669"/>
    <property type="project" value="UniProtKB-EC"/>
</dbReference>
<dbReference type="InterPro" id="IPR020103">
    <property type="entry name" value="PsdUridine_synth_cat_dom_sf"/>
</dbReference>
<dbReference type="PANTHER" id="PTHR11142">
    <property type="entry name" value="PSEUDOURIDYLATE SYNTHASE"/>
    <property type="match status" value="1"/>
</dbReference>
<dbReference type="Proteomes" id="UP000287033">
    <property type="component" value="Unassembled WGS sequence"/>
</dbReference>
<dbReference type="GO" id="GO:0005737">
    <property type="term" value="C:cytoplasm"/>
    <property type="evidence" value="ECO:0007669"/>
    <property type="project" value="TreeGrafter"/>
</dbReference>
<keyword evidence="7" id="KW-1185">Reference proteome</keyword>
<dbReference type="GO" id="GO:0005634">
    <property type="term" value="C:nucleus"/>
    <property type="evidence" value="ECO:0007669"/>
    <property type="project" value="TreeGrafter"/>
</dbReference>
<dbReference type="OrthoDB" id="25767at2759"/>
<dbReference type="EC" id="5.4.99.12" evidence="4"/>
<evidence type="ECO:0000259" key="5">
    <source>
        <dbReference type="Pfam" id="PF01416"/>
    </source>
</evidence>
<reference evidence="6 7" key="1">
    <citation type="journal article" date="2018" name="Nat. Ecol. Evol.">
        <title>Shark genomes provide insights into elasmobranch evolution and the origin of vertebrates.</title>
        <authorList>
            <person name="Hara Y"/>
            <person name="Yamaguchi K"/>
            <person name="Onimaru K"/>
            <person name="Kadota M"/>
            <person name="Koyanagi M"/>
            <person name="Keeley SD"/>
            <person name="Tatsumi K"/>
            <person name="Tanaka K"/>
            <person name="Motone F"/>
            <person name="Kageyama Y"/>
            <person name="Nozu R"/>
            <person name="Adachi N"/>
            <person name="Nishimura O"/>
            <person name="Nakagawa R"/>
            <person name="Tanegashima C"/>
            <person name="Kiyatake I"/>
            <person name="Matsumoto R"/>
            <person name="Murakumo K"/>
            <person name="Nishida K"/>
            <person name="Terakita A"/>
            <person name="Kuratani S"/>
            <person name="Sato K"/>
            <person name="Hyodo S Kuraku.S."/>
        </authorList>
    </citation>
    <scope>NUCLEOTIDE SEQUENCE [LARGE SCALE GENOMIC DNA]</scope>
</reference>